<dbReference type="PANTHER" id="PTHR45703:SF36">
    <property type="entry name" value="DYNEIN HEAVY CHAIN, CYTOPLASMIC"/>
    <property type="match status" value="1"/>
</dbReference>
<dbReference type="InterPro" id="IPR041228">
    <property type="entry name" value="Dynein_C"/>
</dbReference>
<dbReference type="Gene3D" id="3.40.50.300">
    <property type="entry name" value="P-loop containing nucleotide triphosphate hydrolases"/>
    <property type="match status" value="4"/>
</dbReference>
<dbReference type="Gene3D" id="1.10.287.2620">
    <property type="match status" value="1"/>
</dbReference>
<dbReference type="Gene3D" id="1.20.140.100">
    <property type="entry name" value="Dynein heavy chain, N-terminal domain 2"/>
    <property type="match status" value="1"/>
</dbReference>
<evidence type="ECO:0000313" key="8">
    <source>
        <dbReference type="Proteomes" id="UP001162131"/>
    </source>
</evidence>
<dbReference type="Proteomes" id="UP001162131">
    <property type="component" value="Unassembled WGS sequence"/>
</dbReference>
<comment type="caution">
    <text evidence="7">The sequence shown here is derived from an EMBL/GenBank/DDBJ whole genome shotgun (WGS) entry which is preliminary data.</text>
</comment>
<feature type="coiled-coil region" evidence="1">
    <location>
        <begin position="791"/>
        <end position="860"/>
    </location>
</feature>
<feature type="domain" description="Dynein heavy chain AAA 5 extension" evidence="5">
    <location>
        <begin position="2201"/>
        <end position="2297"/>
    </location>
</feature>
<protein>
    <recommendedName>
        <fullName evidence="9">Dynein heavy chain</fullName>
    </recommendedName>
</protein>
<feature type="domain" description="Dynein heavy chain ATP-binding dynein motor region" evidence="4">
    <location>
        <begin position="3402"/>
        <end position="3597"/>
    </location>
</feature>
<dbReference type="InterPro" id="IPR035699">
    <property type="entry name" value="AAA_6"/>
</dbReference>
<gene>
    <name evidence="7" type="ORF">BSTOLATCC_MIC23992</name>
</gene>
<dbReference type="Pfam" id="PF17852">
    <property type="entry name" value="Dynein_AAA_lid"/>
    <property type="match status" value="1"/>
</dbReference>
<name>A0AAU9J275_9CILI</name>
<dbReference type="InterPro" id="IPR026983">
    <property type="entry name" value="DHC"/>
</dbReference>
<evidence type="ECO:0000313" key="7">
    <source>
        <dbReference type="EMBL" id="CAG9319435.1"/>
    </source>
</evidence>
<evidence type="ECO:0000259" key="6">
    <source>
        <dbReference type="Pfam" id="PF18199"/>
    </source>
</evidence>
<dbReference type="Pfam" id="PF08393">
    <property type="entry name" value="DHC_N2"/>
    <property type="match status" value="1"/>
</dbReference>
<evidence type="ECO:0000256" key="1">
    <source>
        <dbReference type="SAM" id="Coils"/>
    </source>
</evidence>
<organism evidence="7 8">
    <name type="scientific">Blepharisma stoltei</name>
    <dbReference type="NCBI Taxonomy" id="1481888"/>
    <lineage>
        <taxon>Eukaryota</taxon>
        <taxon>Sar</taxon>
        <taxon>Alveolata</taxon>
        <taxon>Ciliophora</taxon>
        <taxon>Postciliodesmatophora</taxon>
        <taxon>Heterotrichea</taxon>
        <taxon>Heterotrichida</taxon>
        <taxon>Blepharismidae</taxon>
        <taxon>Blepharisma</taxon>
    </lineage>
</organism>
<accession>A0AAU9J275</accession>
<keyword evidence="1" id="KW-0175">Coiled coil</keyword>
<dbReference type="InterPro" id="IPR035706">
    <property type="entry name" value="AAA_9"/>
</dbReference>
<dbReference type="EMBL" id="CAJZBQ010000023">
    <property type="protein sequence ID" value="CAG9319435.1"/>
    <property type="molecule type" value="Genomic_DNA"/>
</dbReference>
<reference evidence="7" key="1">
    <citation type="submission" date="2021-09" db="EMBL/GenBank/DDBJ databases">
        <authorList>
            <consortium name="AG Swart"/>
            <person name="Singh M."/>
            <person name="Singh A."/>
            <person name="Seah K."/>
            <person name="Emmerich C."/>
        </authorList>
    </citation>
    <scope>NUCLEOTIDE SEQUENCE</scope>
    <source>
        <strain evidence="7">ATCC30299</strain>
    </source>
</reference>
<dbReference type="GO" id="GO:0005524">
    <property type="term" value="F:ATP binding"/>
    <property type="evidence" value="ECO:0007669"/>
    <property type="project" value="InterPro"/>
</dbReference>
<dbReference type="Gene3D" id="1.20.920.30">
    <property type="match status" value="1"/>
</dbReference>
<dbReference type="Gene3D" id="1.20.920.20">
    <property type="match status" value="1"/>
</dbReference>
<dbReference type="Pfam" id="PF12781">
    <property type="entry name" value="AAA_9"/>
    <property type="match status" value="1"/>
</dbReference>
<evidence type="ECO:0000259" key="4">
    <source>
        <dbReference type="Pfam" id="PF12781"/>
    </source>
</evidence>
<dbReference type="Gene3D" id="1.10.472.130">
    <property type="match status" value="1"/>
</dbReference>
<evidence type="ECO:0000259" key="3">
    <source>
        <dbReference type="Pfam" id="PF12774"/>
    </source>
</evidence>
<dbReference type="GO" id="GO:0007018">
    <property type="term" value="P:microtubule-based movement"/>
    <property type="evidence" value="ECO:0007669"/>
    <property type="project" value="InterPro"/>
</dbReference>
<dbReference type="Pfam" id="PF12775">
    <property type="entry name" value="AAA_7"/>
    <property type="match status" value="1"/>
</dbReference>
<sequence>MESDLTPRAKEEHEHKAYSKLLEFEIKEWEQEKLREKLGKPFGRLPPFKLDILSRESPTFLRPDSNRAFSTDKLLIQEGSSTARYGHTYKAPKGLPPLSRDKSATIIPNFQLTFDKFYPVLEAVKTIGPDKKLSLPPSKRNRLGDDSPFFSQTPKEIEKIPESEQFQFGVPSDKNVLEFNPFVRPSGKNYFFPLEMFICEDLKFEEMDYPQDGFSRWRTKEGQTVWNECVVISYNQLAHKFAIQWKDKEGIKEVPRMNLMFAWENKEEFFKKLKEAENARVEHEAGVRYLGRLEIETNYEITNQRIKLPLKREKKILKRVGKVSNPVVLDDIMNEIREHYVRGIVQYSFDLEHFAKEMKRSEKPWLDHLKRQENVHDMVISETNYSRDHIYETQEKLLKLSEISPEEQKILLKIIGDMNTIKYMKFYHYLIEIDANERILPISDLEYQMKEGYKEVRIKIDAIAKRAQTKLEHFDDMPEKNYLLAEMLLESNLQVAVSDSIDQLMDYFKKYYTTVPLNTAGLDILSLLPERVYRIRVEARDKLNLYTAPVLKFFEYDDPIIHSINLARCCIKKLQESLYSNDGEFFSSDIKPLVSIEILSKSTLQKIKKGQGLKLYNIEFQHKTRDETFHRRSKRVNTQLSSQNIKRDSMHDPVRNLLASDEECKIDPDYIFETKGKPSSLMNNELCWLKVDCKSFNMVFSPSLEFIEEAFKDIVKVPLRAISTIRRIKRNRAWNDHISVNNANSEYSRFMSMAREALHYNFYGPVSLLAILRSYDYLVKMKVNQLFKFIVQEHIDDYAGLRNEMIRLNDDIDFFENKLPTVMKFGLLQVDLRLIKSELLHNSQELLKNLKLELEDEQIGILNEAYEKLDAIVAKLHCQPKTVEEFVEMQKYLEDNGDLKEFQRVEEDLNQVSYIMQTLDYFKHAGNPEYLMKWWETKSWNWKLQLGREEALKSLEKLFPMFRELVKQSVVALKEKLKVTKNSMAEFAALYDINQGDVYAAMAKEIILEIDEFSNESELINKREEVLGFAKSDFSEIQRMKDEFNKYYQLWSYVRLWNERCNSWMYHPFKFIKAGQVEETLRDGISLLNKLETEFTGNQILLGVVIEVQTKLSAFEKYLPFVLCLSDKSMLMRHWKQIWDLLGPLDVDMLDSARLESQTLQQLLEKKITSYLDKVTEISMIARHEHEIEQVLYTIDKDISARLNIEPVEDYPDILIATKVVENLCIIKEHHLTLTFLLKSSRYVDYFKSQIVENQHILSKLKYFLEDLNNFQNKWLDLYPLFSLPEISEAMRQETSEIKEINTMYQKRLEFLQSNSIGSTASEGQFKSIIEVNERLDAIREKLKRELKRKQETCARFSFIVFENLLAMLKQIILEKPVDLSLLFSGLIAAPTNSHSLSIISRKNCNVELIDSVTISIASRKVPIEKWVSDLERSLVKTFQAEFNKNIAEAFNNENWWMSVKDPQILKTVQIAKFSYEINDILFVQKRRPLLSNLREKYLALHNKVAEFVCPLHKENWKVNNTTLEGIFAIEEKAKKRKLFIQFSIDLLSYINVIDNLLGSSDDFHWISFIKYRLSGDFSKFPTNFQISVEILDFVQDFGYEYHDMERYIPTPLSDRTMLNIINTIHNGYSSILMGDSNAGKTTMLRQLAMICGKPLCILRCTESSTYKVIMNLLIGCAQGGYWGVLEEVNYLDISLISTMLFHLRDVHEKLQGKYNKVLIGERLIKINPGFSLFCTTSARNPKAPKSMYSSFRPLKLIEPNFTIVAEYTLAAYGIKNAKEYAQKITTTMKILETNFYSVTRPILSDTIFAFSTGVSGLQRLMQRIMDLADKDPRKDMNIIIAESIYKRYSKEMRDGLIDVLVEVLESVFKVDLEYHKENNGLEKHRNLFIEAMRDLNIVPSENLLIKCQTLWNLVINVKRRKWVIVSGPPCTGKTSILTVIAWAYALKKSRGFCIHKLSSDFTAKMLDRLVDFTTNPSIAPKHSMYCTFHISKYPMKTGYTSNDWIAIDSKDIDFEFALLNSMTKPIYFSSEGKKIPLSLDSKLIIEVEKLDKLTPHDLSDFSVFCTSSIDLDPKILYHNIASKIENSDKDFFEIQYEKVWLPLYNFVNSCEKLNFKLEYRIWIIQFLRLFQALMKDLSSDFVKNHSGTFNNPIQKKYSNQLSFKPNPNLSFSMDSSFDKSKNGKNMNYNPEEVDKTGEMMSNLLQYIAGLKSNENNPVAPALLWESLYINAIVYTLGSCLCEDDKEKFSQVLYGILENFNDAYAGGLKSRMLEGKGHSIFDYYFSTTTNQWMSWSDDTFSIQSELVPKSNFNNPSTSTQYHKQKTIKNEEIIREAIKPKKAQEALSLLNSNEIMMIYTKTSRKTLYWLNYCFQRKIHTFLYGHHQTGKTSIIQHLLHRQIESGYCGVLSIALTEKTIVGSVQHMISNSMDHIRDNFLRGPGGVKQFIVIDDLNLDVEGNIYEMMRFWNETGGWYDEQFLTVNDLVLLPVHGFGKIKRPLYQRALRNFVIVYKEPYSDAEIGSIFRETISVEAVSSSENSEEGEDMYSVMDLTVNSYIKLYEKLKGYFEELEKSWLNINLQKFMDCLRCIGKFRMVENLELTDFLKVWSYINKLYFVDQFWYIPENEEEDKKAGIISEIYDIIQDHYYGFLNEFEQDEDNIEEIEKSAILIDKSIISNGPSEYVSINQEIGALILNKFDEAIEKSKTTHSEELKHLCKCYFTPEKLLGKYINLYINILFDIQQRNPCEIVTTAHEAYVVRALAIAAGNTLGIPVFNMNKGQNSQELVTNDFENFGIGAHFPLPIEARYNFKKIIDRACLNKHSLITFTILDNNLNTSFIKGMLEIFNDIASASALKAGQCLKFIQEAIQKMKKDFPNLKFLLDEQLIQWVFEQIRTYTTIILIVETEQYLFTRAPNEPQGVLEKLKYFYLPLYKSSRLVCYNTLKAPYSILEALVIQEDFLNKWASDLDNSILSGFLARYQALTSDKEEAEYTVELFTYYTNKIHQKNLDTIEKKLEYLHKAIKKAEFLDHEVEHSHERITKIEDELSLQSARLQELEKTKHQLSLDLQFVESVGFLADFFVEYETKKDEFLEQYEQAKEDFEGLVESVVPEDYEELETLSAFPMPLMVLGMGLAMLTSSKINSFLHEKLESVAKPILIGFGKNYREAQKKLRRIKLETIPDLSEVLNHPAVRDFGGNRLQKSFKAIYRIIDTCQRYKTLSEQYDIKENEWAEAEKLLPIEKENLRAKEKAKIIESLSKLEPEREALKNQIQKLSKLIETINNQKPKAAVLTRAMKAHRMKWVHEINECQGQSEQLYGNSIILAFMLLKGLHYRHPQRDTLIDELCQFLISKEVKFHKSQKALIHQLTFDPFFYEKCNLILPDSLFFKQSAAAISAVFELDLPYPLIYDTNGVAARFIQEREAKNLETLMLEAGFEQKLSKAMIEGKAILVINPSPSIYKVLTPIISLRSQVSFENLRGNKSETAKQIKISTKLCPFNMDFRLYICTREVPHTFVKSMMTFISMDLMEPSSWKSYEYSRIVELVDNKDYLAKLKQYGNEINTKETSKNAEEELLRYIADDNFTDILADEQSLEAIYKKWKKAYTFDTEGFDKKNMTKSFDVRSPTAIYDKRVRTFEPPSENDAPIILMAELQGFLDELYGILKSIDILNGEFGCYSISSHIFSVLIDISIAEFQKEGELPGVDQLAANSGSIVYRIVVRICNSLPTNLRHRFLIYIMLNKYYETHKPDSKEFLSILQDININIVQEPKSHDNYHRLSEMLGKYPNLLPPDLTIDSSQIKFFLSNPLYRDSRLPHTVVMPHKLLLYSAFRPELISQLIPELLSETYGYRFIYIPPPVFKLVTSTDESTPNAYPIMISYEEENPIEMLKYECEEMSIPFEVIEPLMIGQIGKDKKDIAMKSNVRPIIQTLHQNSEMRKWIIIDNIQILNKIEVELLYTVIDEVMKNPGISPSFRLWILHEGSLENSPHLWLLFKNSLKLHFSALKSSQEKLIHWYMTSDQDYYIHFRDKVINKYHFHISSNPTATQALFSRASKYKKSSTKMLPSSLLFSKQIKNALAIIYPEIQQEGSKEAKNEQEIQSPELVHEKFKEALTFNFGVVYSALSLRAKFINKSEILPSRDMHIIVEKAISISIKHMQTTDFKDFVSFVSLNFGTFWNLDDNPYKVYALLNFLKHTISTEKKNLVFWLPNKSSLSYPLYHMEKIGHEGAIDALIDSTPSQDHLMFAGLPHVWYTDQEANNAKMVLQIIKPFLHTITAPVFGLDAAAVQTQKAAEAYKEAIRTIEELMAMIPEIPEIPLDNSGDFISIIEVYEKKDFNHITTIIKDNLEKIYFYLNYKTAKISKANWQILSDIINQKIPEEWSKKGPYCSRTHESSKDFLSHIFNRVKELNFKVPIIDLRSCYSPYRLLWLYLRHEAMKNKWNLYECCISAYIYDGAHDGLVVSGLSIHNALLEDGLIVNADNKELRFTLPPLLLKVMCSYESMPKGLTVYLASNSSNIPNTTEISRETRINSLAEALSKSIPYSKTKSKPTHHLWNQIFCPLFHEKLDCWFMFDSILPQSHWSKRALSVDI</sequence>
<dbReference type="GO" id="GO:0045505">
    <property type="term" value="F:dynein intermediate chain binding"/>
    <property type="evidence" value="ECO:0007669"/>
    <property type="project" value="InterPro"/>
</dbReference>
<dbReference type="InterPro" id="IPR041466">
    <property type="entry name" value="Dynein_AAA5_ext"/>
</dbReference>
<dbReference type="Pfam" id="PF18199">
    <property type="entry name" value="Dynein_C"/>
    <property type="match status" value="1"/>
</dbReference>
<feature type="domain" description="Dynein heavy chain linker" evidence="2">
    <location>
        <begin position="1038"/>
        <end position="1443"/>
    </location>
</feature>
<feature type="coiled-coil region" evidence="1">
    <location>
        <begin position="3257"/>
        <end position="3284"/>
    </location>
</feature>
<dbReference type="PANTHER" id="PTHR45703">
    <property type="entry name" value="DYNEIN HEAVY CHAIN"/>
    <property type="match status" value="1"/>
</dbReference>
<dbReference type="InterPro" id="IPR013602">
    <property type="entry name" value="Dynein_heavy_linker"/>
</dbReference>
<evidence type="ECO:0008006" key="9">
    <source>
        <dbReference type="Google" id="ProtNLM"/>
    </source>
</evidence>
<dbReference type="InterPro" id="IPR042222">
    <property type="entry name" value="Dynein_2_N"/>
</dbReference>
<dbReference type="Pfam" id="PF12774">
    <property type="entry name" value="AAA_6"/>
    <property type="match status" value="1"/>
</dbReference>
<feature type="coiled-coil region" evidence="1">
    <location>
        <begin position="3040"/>
        <end position="3108"/>
    </location>
</feature>
<dbReference type="GO" id="GO:0030286">
    <property type="term" value="C:dynein complex"/>
    <property type="evidence" value="ECO:0007669"/>
    <property type="project" value="InterPro"/>
</dbReference>
<proteinExistence type="predicted"/>
<feature type="domain" description="Dynein heavy chain hydrolytic ATP-binding dynein motor region" evidence="3">
    <location>
        <begin position="1598"/>
        <end position="1935"/>
    </location>
</feature>
<evidence type="ECO:0000259" key="5">
    <source>
        <dbReference type="Pfam" id="PF17852"/>
    </source>
</evidence>
<dbReference type="GO" id="GO:0051959">
    <property type="term" value="F:dynein light intermediate chain binding"/>
    <property type="evidence" value="ECO:0007669"/>
    <property type="project" value="InterPro"/>
</dbReference>
<keyword evidence="8" id="KW-1185">Reference proteome</keyword>
<dbReference type="InterPro" id="IPR027417">
    <property type="entry name" value="P-loop_NTPase"/>
</dbReference>
<dbReference type="SUPFAM" id="SSF52540">
    <property type="entry name" value="P-loop containing nucleoside triphosphate hydrolases"/>
    <property type="match status" value="1"/>
</dbReference>
<feature type="domain" description="Dynein heavy chain C-terminal" evidence="6">
    <location>
        <begin position="4295"/>
        <end position="4516"/>
    </location>
</feature>
<evidence type="ECO:0000259" key="2">
    <source>
        <dbReference type="Pfam" id="PF08393"/>
    </source>
</evidence>